<feature type="binding site" description="in other chain" evidence="1">
    <location>
        <position position="175"/>
    </location>
    <ligand>
        <name>dUMP</name>
        <dbReference type="ChEBI" id="CHEBI:246422"/>
        <note>ligand shared between dimeric partners</note>
    </ligand>
</feature>
<dbReference type="Pfam" id="PF02511">
    <property type="entry name" value="Thy1"/>
    <property type="match status" value="1"/>
</dbReference>
<keyword evidence="3" id="KW-1185">Reference proteome</keyword>
<comment type="pathway">
    <text evidence="1">Pyrimidine metabolism; dTTP biosynthesis.</text>
</comment>
<feature type="binding site" evidence="1">
    <location>
        <begin position="92"/>
        <end position="95"/>
    </location>
    <ligand>
        <name>dUMP</name>
        <dbReference type="ChEBI" id="CHEBI:246422"/>
        <note>ligand shared between dimeric partners</note>
    </ligand>
</feature>
<dbReference type="GO" id="GO:0070402">
    <property type="term" value="F:NADPH binding"/>
    <property type="evidence" value="ECO:0007669"/>
    <property type="project" value="TreeGrafter"/>
</dbReference>
<dbReference type="RefSeq" id="WP_010034203.1">
    <property type="nucleotide sequence ID" value="NZ_CP025958.1"/>
</dbReference>
<feature type="binding site" evidence="1">
    <location>
        <begin position="191"/>
        <end position="193"/>
    </location>
    <ligand>
        <name>FAD</name>
        <dbReference type="ChEBI" id="CHEBI:57692"/>
        <note>ligand shared between neighboring subunits</note>
    </ligand>
</feature>
<comment type="subunit">
    <text evidence="1">Homotetramer.</text>
</comment>
<keyword evidence="1" id="KW-0808">Transferase</keyword>
<dbReference type="InterPro" id="IPR036098">
    <property type="entry name" value="Thymidylate_synthase_ThyX_sf"/>
</dbReference>
<keyword evidence="1" id="KW-0521">NADP</keyword>
<gene>
    <name evidence="1" type="primary">thyX</name>
    <name evidence="2" type="ORF">C1280_26295</name>
</gene>
<feature type="binding site" evidence="1">
    <location>
        <position position="202"/>
    </location>
    <ligand>
        <name>dUMP</name>
        <dbReference type="ChEBI" id="CHEBI:246422"/>
        <note>ligand shared between dimeric partners</note>
    </ligand>
</feature>
<proteinExistence type="inferred from homology"/>
<feature type="binding site" evidence="1">
    <location>
        <position position="103"/>
    </location>
    <ligand>
        <name>FAD</name>
        <dbReference type="ChEBI" id="CHEBI:57692"/>
        <note>ligand shared between neighboring subunits</note>
    </ligand>
</feature>
<name>A0A2Z3H9E5_9BACT</name>
<evidence type="ECO:0000256" key="1">
    <source>
        <dbReference type="HAMAP-Rule" id="MF_01408"/>
    </source>
</evidence>
<evidence type="ECO:0000313" key="3">
    <source>
        <dbReference type="Proteomes" id="UP000245802"/>
    </source>
</evidence>
<dbReference type="GO" id="GO:0032259">
    <property type="term" value="P:methylation"/>
    <property type="evidence" value="ECO:0007669"/>
    <property type="project" value="UniProtKB-KW"/>
</dbReference>
<comment type="similarity">
    <text evidence="1">Belongs to the thymidylate synthase ThyX family.</text>
</comment>
<dbReference type="NCBIfam" id="TIGR02170">
    <property type="entry name" value="thyX"/>
    <property type="match status" value="1"/>
</dbReference>
<dbReference type="GO" id="GO:0050660">
    <property type="term" value="F:flavin adenine dinucleotide binding"/>
    <property type="evidence" value="ECO:0007669"/>
    <property type="project" value="UniProtKB-UniRule"/>
</dbReference>
<dbReference type="Gene3D" id="3.30.1360.170">
    <property type="match status" value="1"/>
</dbReference>
<keyword evidence="1" id="KW-0274">FAD</keyword>
<keyword evidence="1" id="KW-0545">Nucleotide biosynthesis</keyword>
<feature type="active site" description="Involved in ionization of N3 of dUMP, leading to its activation" evidence="1">
    <location>
        <position position="202"/>
    </location>
</feature>
<dbReference type="GO" id="GO:0050797">
    <property type="term" value="F:thymidylate synthase (FAD) activity"/>
    <property type="evidence" value="ECO:0007669"/>
    <property type="project" value="UniProtKB-UniRule"/>
</dbReference>
<keyword evidence="1" id="KW-0285">Flavoprotein</keyword>
<dbReference type="PANTHER" id="PTHR34934">
    <property type="entry name" value="FLAVIN-DEPENDENT THYMIDYLATE SYNTHASE"/>
    <property type="match status" value="1"/>
</dbReference>
<organism evidence="2 3">
    <name type="scientific">Gemmata obscuriglobus</name>
    <dbReference type="NCBI Taxonomy" id="114"/>
    <lineage>
        <taxon>Bacteria</taxon>
        <taxon>Pseudomonadati</taxon>
        <taxon>Planctomycetota</taxon>
        <taxon>Planctomycetia</taxon>
        <taxon>Gemmatales</taxon>
        <taxon>Gemmataceae</taxon>
        <taxon>Gemmata</taxon>
    </lineage>
</organism>
<dbReference type="GO" id="GO:0006231">
    <property type="term" value="P:dTMP biosynthetic process"/>
    <property type="evidence" value="ECO:0007669"/>
    <property type="project" value="UniProtKB-UniRule"/>
</dbReference>
<feature type="binding site" evidence="1">
    <location>
        <position position="197"/>
    </location>
    <ligand>
        <name>FAD</name>
        <dbReference type="ChEBI" id="CHEBI:57692"/>
        <note>ligand shared between neighboring subunits</note>
    </ligand>
</feature>
<dbReference type="EMBL" id="CP025958">
    <property type="protein sequence ID" value="AWM40167.1"/>
    <property type="molecule type" value="Genomic_DNA"/>
</dbReference>
<dbReference type="InterPro" id="IPR003669">
    <property type="entry name" value="Thymidylate_synthase_ThyX"/>
</dbReference>
<dbReference type="Proteomes" id="UP000245802">
    <property type="component" value="Chromosome"/>
</dbReference>
<dbReference type="GO" id="GO:0004799">
    <property type="term" value="F:thymidylate synthase activity"/>
    <property type="evidence" value="ECO:0007669"/>
    <property type="project" value="TreeGrafter"/>
</dbReference>
<dbReference type="HAMAP" id="MF_01408">
    <property type="entry name" value="ThyX"/>
    <property type="match status" value="1"/>
</dbReference>
<dbReference type="EC" id="2.1.1.148" evidence="1"/>
<dbReference type="CDD" id="cd20175">
    <property type="entry name" value="ThyX"/>
    <property type="match status" value="1"/>
</dbReference>
<comment type="catalytic activity">
    <reaction evidence="1">
        <text>dUMP + (6R)-5,10-methylene-5,6,7,8-tetrahydrofolate + NADPH + H(+) = dTMP + (6S)-5,6,7,8-tetrahydrofolate + NADP(+)</text>
        <dbReference type="Rhea" id="RHEA:29043"/>
        <dbReference type="ChEBI" id="CHEBI:15378"/>
        <dbReference type="ChEBI" id="CHEBI:15636"/>
        <dbReference type="ChEBI" id="CHEBI:57453"/>
        <dbReference type="ChEBI" id="CHEBI:57783"/>
        <dbReference type="ChEBI" id="CHEBI:58349"/>
        <dbReference type="ChEBI" id="CHEBI:63528"/>
        <dbReference type="ChEBI" id="CHEBI:246422"/>
        <dbReference type="EC" id="2.1.1.148"/>
    </reaction>
</comment>
<feature type="binding site" evidence="1">
    <location>
        <begin position="95"/>
        <end position="97"/>
    </location>
    <ligand>
        <name>FAD</name>
        <dbReference type="ChEBI" id="CHEBI:57692"/>
        <note>ligand shared between neighboring subunits</note>
    </ligand>
</feature>
<comment type="function">
    <text evidence="1">Catalyzes the reductive methylation of 2'-deoxyuridine-5'-monophosphate (dUMP) to 2'-deoxythymidine-5'-monophosphate (dTMP) while utilizing 5,10-methylenetetrahydrofolate (mTHF) as the methyl donor, and NADPH and FADH(2) as the reductant.</text>
</comment>
<dbReference type="PROSITE" id="PS51331">
    <property type="entry name" value="THYX"/>
    <property type="match status" value="1"/>
</dbReference>
<evidence type="ECO:0000313" key="2">
    <source>
        <dbReference type="EMBL" id="AWM40167.1"/>
    </source>
</evidence>
<dbReference type="SUPFAM" id="SSF69796">
    <property type="entry name" value="Thymidylate synthase-complementing protein Thy1"/>
    <property type="match status" value="1"/>
</dbReference>
<feature type="binding site" description="in other chain" evidence="1">
    <location>
        <begin position="103"/>
        <end position="107"/>
    </location>
    <ligand>
        <name>dUMP</name>
        <dbReference type="ChEBI" id="CHEBI:246422"/>
        <note>ligand shared between dimeric partners</note>
    </ligand>
</feature>
<protein>
    <recommendedName>
        <fullName evidence="1">Flavin-dependent thymidylate synthase</fullName>
        <shortName evidence="1">FDTS</shortName>
        <ecNumber evidence="1">2.1.1.148</ecNumber>
    </recommendedName>
    <alternativeName>
        <fullName evidence="1">FAD-dependent thymidylate synthase</fullName>
    </alternativeName>
    <alternativeName>
        <fullName evidence="1">Thymidylate synthase ThyX</fullName>
        <shortName evidence="1">TS</shortName>
        <shortName evidence="1">TSase</shortName>
    </alternativeName>
</protein>
<dbReference type="UniPathway" id="UPA00575"/>
<dbReference type="OrthoDB" id="9774464at2"/>
<dbReference type="PANTHER" id="PTHR34934:SF1">
    <property type="entry name" value="FLAVIN-DEPENDENT THYMIDYLATE SYNTHASE"/>
    <property type="match status" value="1"/>
</dbReference>
<keyword evidence="1" id="KW-0489">Methyltransferase</keyword>
<comment type="cofactor">
    <cofactor evidence="1">
        <name>FAD</name>
        <dbReference type="ChEBI" id="CHEBI:57692"/>
    </cofactor>
    <text evidence="1">Binds 4 FAD per tetramer. Each FAD binding site is formed by three monomers.</text>
</comment>
<feature type="binding site" evidence="1">
    <location>
        <position position="72"/>
    </location>
    <ligand>
        <name>FAD</name>
        <dbReference type="ChEBI" id="CHEBI:57692"/>
        <note>ligand shared between neighboring subunits</note>
    </ligand>
</feature>
<reference evidence="2 3" key="1">
    <citation type="submission" date="2018-01" db="EMBL/GenBank/DDBJ databases">
        <title>G. obscuriglobus.</title>
        <authorList>
            <person name="Franke J."/>
            <person name="Blomberg W."/>
            <person name="Selmecki A."/>
        </authorList>
    </citation>
    <scope>NUCLEOTIDE SEQUENCE [LARGE SCALE GENOMIC DNA]</scope>
    <source>
        <strain evidence="2 3">DSM 5831</strain>
    </source>
</reference>
<accession>A0A2Z3H9E5</accession>
<sequence length="311" mass="35025">MEQIERPVVPALDAILGQQFKVLDNGFVRVVDYMGSDDSIVQAARVSYGKGTKKVSEDRGLIRYLLRNWHTTPFEMCELKLHVRVPMDCWRQWIRHRTANVNEYSTRYSEAIDAAQVTAPDGWRSQSSANRQGSAGVLDTAIGEELTAEEERLLKHSRSVYEKRLSAGVAREQARKDLPLSTYTEAYWKVDLHNLFNFLRLRMDAHAQLEIRSYATVIGNEIVSRWCPVAWEAFVDYRLNSVALSRLEIEVIQALAGNNVAGAVRLGIEAGLLDENGSPLKQSRERGELEAKLARLGIACPWAQPAVQSAQ</sequence>
<dbReference type="GO" id="GO:0006235">
    <property type="term" value="P:dTTP biosynthetic process"/>
    <property type="evidence" value="ECO:0007669"/>
    <property type="project" value="UniProtKB-UniRule"/>
</dbReference>
<dbReference type="KEGG" id="gog:C1280_26295"/>
<dbReference type="AlphaFoldDB" id="A0A2Z3H9E5"/>